<keyword evidence="1" id="KW-0808">Transferase</keyword>
<evidence type="ECO:0000259" key="4">
    <source>
        <dbReference type="PROSITE" id="PS50507"/>
    </source>
</evidence>
<dbReference type="Pfam" id="PF00680">
    <property type="entry name" value="RdRP_1"/>
    <property type="match status" value="1"/>
</dbReference>
<dbReference type="GO" id="GO:0006351">
    <property type="term" value="P:DNA-templated transcription"/>
    <property type="evidence" value="ECO:0007669"/>
    <property type="project" value="InterPro"/>
</dbReference>
<dbReference type="InterPro" id="IPR007094">
    <property type="entry name" value="RNA-dir_pol_PSvirus"/>
</dbReference>
<dbReference type="InterPro" id="IPR043502">
    <property type="entry name" value="DNA/RNA_pol_sf"/>
</dbReference>
<evidence type="ECO:0000256" key="2">
    <source>
        <dbReference type="ARBA" id="ARBA00022695"/>
    </source>
</evidence>
<evidence type="ECO:0000313" key="5">
    <source>
        <dbReference type="EMBL" id="APG78221.1"/>
    </source>
</evidence>
<proteinExistence type="predicted"/>
<dbReference type="InterPro" id="IPR001205">
    <property type="entry name" value="RNA-dir_pol_C"/>
</dbReference>
<reference evidence="5" key="1">
    <citation type="journal article" date="2016" name="Nature">
        <title>Redefining the invertebrate RNA virosphere.</title>
        <authorList>
            <person name="Shi M."/>
            <person name="Lin X.D."/>
            <person name="Tian J.H."/>
            <person name="Chen L.J."/>
            <person name="Chen X."/>
            <person name="Li C.X."/>
            <person name="Qin X.C."/>
            <person name="Li J."/>
            <person name="Cao J.P."/>
            <person name="Eden J.S."/>
            <person name="Buchmann J."/>
            <person name="Wang W."/>
            <person name="Xu J."/>
            <person name="Holmes E.C."/>
            <person name="Zhang Y.Z."/>
        </authorList>
    </citation>
    <scope>NUCLEOTIDE SEQUENCE</scope>
    <source>
        <strain evidence="5">QCM143720</strain>
    </source>
</reference>
<dbReference type="EMBL" id="KX884108">
    <property type="protein sequence ID" value="APG78221.1"/>
    <property type="molecule type" value="Genomic_RNA"/>
</dbReference>
<dbReference type="GO" id="GO:0003968">
    <property type="term" value="F:RNA-directed RNA polymerase activity"/>
    <property type="evidence" value="ECO:0007669"/>
    <property type="project" value="InterPro"/>
</dbReference>
<dbReference type="InterPro" id="IPR043128">
    <property type="entry name" value="Rev_trsase/Diguanyl_cyclase"/>
</dbReference>
<dbReference type="GO" id="GO:0003723">
    <property type="term" value="F:RNA binding"/>
    <property type="evidence" value="ECO:0007669"/>
    <property type="project" value="InterPro"/>
</dbReference>
<keyword evidence="3" id="KW-0693">Viral RNA replication</keyword>
<dbReference type="SUPFAM" id="SSF56672">
    <property type="entry name" value="DNA/RNA polymerases"/>
    <property type="match status" value="1"/>
</dbReference>
<dbReference type="PROSITE" id="PS50507">
    <property type="entry name" value="RDRP_SSRNA_POS"/>
    <property type="match status" value="1"/>
</dbReference>
<name>A0A1L3KLD5_9VIRU</name>
<evidence type="ECO:0000256" key="1">
    <source>
        <dbReference type="ARBA" id="ARBA00022679"/>
    </source>
</evidence>
<sequence length="437" mass="49755">MVAIDKIRTITYLPPFARECEAVAQRPTKFRSSSRCLKNAVNKYLDTLRSTEPSGFDLNIDLDDILTQETYYPLHFNDVKEYNHKGSPGPMFSSYGYKTQHDVYSDPKAVRTMRKIQHLIKSDKPVSFCWRAAVASATETIDGKVKQRVVMVPDLTLLHMEKMFAQPIVDSIHHESRALGARNYCKRMCGPNLVQLDIKSFDMSVPAWLIQRAFQILFSRFCFTHYYSDSAGFQEVSKRYSLLHCVNVIISNFIHSKFLADQYKFQKHHGVPSGSAFTNLVDTVVSRLLAHNALLDQGISDAIVSTYGDDTSIKLQRLLDFDPDKCGEYYRNLGFEIEFEPLLPNNHGVFGKEWCLGNGVGYHPGIFYRNIINCIRDTRYLGLLGYALISTFSMTPRQATGIIQYTGTDFEVRKPPLWLTRLITHGGDKMPGLEAIL</sequence>
<protein>
    <submittedName>
        <fullName evidence="5">RdRp</fullName>
    </submittedName>
</protein>
<dbReference type="GO" id="GO:0039694">
    <property type="term" value="P:viral RNA genome replication"/>
    <property type="evidence" value="ECO:0007669"/>
    <property type="project" value="InterPro"/>
</dbReference>
<evidence type="ECO:0000256" key="3">
    <source>
        <dbReference type="ARBA" id="ARBA00022953"/>
    </source>
</evidence>
<keyword evidence="2" id="KW-0548">Nucleotidyltransferase</keyword>
<accession>A0A1L3KLD5</accession>
<organism evidence="5">
    <name type="scientific">Hubei coleoptera virus 6</name>
    <dbReference type="NCBI Taxonomy" id="1922865"/>
    <lineage>
        <taxon>Viruses</taxon>
        <taxon>Riboviria</taxon>
    </lineage>
</organism>
<feature type="domain" description="RdRp catalytic" evidence="4">
    <location>
        <begin position="191"/>
        <end position="323"/>
    </location>
</feature>
<dbReference type="Gene3D" id="3.30.70.270">
    <property type="match status" value="1"/>
</dbReference>